<evidence type="ECO:0000256" key="3">
    <source>
        <dbReference type="ARBA" id="ARBA00022989"/>
    </source>
</evidence>
<reference evidence="7" key="1">
    <citation type="submission" date="2018-05" db="EMBL/GenBank/DDBJ databases">
        <authorList>
            <person name="Li X."/>
        </authorList>
    </citation>
    <scope>NUCLEOTIDE SEQUENCE [LARGE SCALE GENOMIC DNA]</scope>
    <source>
        <strain evidence="7">HKS-05</strain>
    </source>
</reference>
<dbReference type="Gene3D" id="1.20.120.1630">
    <property type="match status" value="1"/>
</dbReference>
<dbReference type="Pfam" id="PF04140">
    <property type="entry name" value="ICMT"/>
    <property type="match status" value="1"/>
</dbReference>
<evidence type="ECO:0000256" key="2">
    <source>
        <dbReference type="ARBA" id="ARBA00022692"/>
    </source>
</evidence>
<keyword evidence="7" id="KW-1185">Reference proteome</keyword>
<feature type="transmembrane region" description="Helical" evidence="5">
    <location>
        <begin position="67"/>
        <end position="85"/>
    </location>
</feature>
<comment type="subcellular location">
    <subcellularLocation>
        <location evidence="1">Membrane</location>
        <topology evidence="1">Multi-pass membrane protein</topology>
    </subcellularLocation>
</comment>
<evidence type="ECO:0000313" key="7">
    <source>
        <dbReference type="Proteomes" id="UP000249842"/>
    </source>
</evidence>
<feature type="transmembrane region" description="Helical" evidence="5">
    <location>
        <begin position="117"/>
        <end position="143"/>
    </location>
</feature>
<gene>
    <name evidence="6" type="ORF">DJ021_16235</name>
</gene>
<evidence type="ECO:0000256" key="1">
    <source>
        <dbReference type="ARBA" id="ARBA00004141"/>
    </source>
</evidence>
<keyword evidence="4 5" id="KW-0472">Membrane</keyword>
<dbReference type="EMBL" id="QFYP01000001">
    <property type="protein sequence ID" value="RAK61240.1"/>
    <property type="molecule type" value="Genomic_DNA"/>
</dbReference>
<proteinExistence type="predicted"/>
<dbReference type="Proteomes" id="UP000249842">
    <property type="component" value="Unassembled WGS sequence"/>
</dbReference>
<keyword evidence="3 5" id="KW-1133">Transmembrane helix</keyword>
<evidence type="ECO:0000256" key="5">
    <source>
        <dbReference type="SAM" id="Phobius"/>
    </source>
</evidence>
<organism evidence="6 7">
    <name type="scientific">Phenylobacterium hankyongense</name>
    <dbReference type="NCBI Taxonomy" id="1813876"/>
    <lineage>
        <taxon>Bacteria</taxon>
        <taxon>Pseudomonadati</taxon>
        <taxon>Pseudomonadota</taxon>
        <taxon>Alphaproteobacteria</taxon>
        <taxon>Caulobacterales</taxon>
        <taxon>Caulobacteraceae</taxon>
        <taxon>Phenylobacterium</taxon>
    </lineage>
</organism>
<dbReference type="AlphaFoldDB" id="A0A328B1F7"/>
<comment type="caution">
    <text evidence="6">The sequence shown here is derived from an EMBL/GenBank/DDBJ whole genome shotgun (WGS) entry which is preliminary data.</text>
</comment>
<evidence type="ECO:0000256" key="4">
    <source>
        <dbReference type="ARBA" id="ARBA00023136"/>
    </source>
</evidence>
<dbReference type="InterPro" id="IPR007269">
    <property type="entry name" value="ICMT_MeTrfase"/>
</dbReference>
<sequence>MTFSILILALVTLQRLGELALARRNTRRLLARGAVETGAEHYPIIVGLHAAWLAGLWALAWNRPASLPWLAVYIVLQGLRIWVLASLRDRWTTRIITLPGEPPVRRGPYRFLPHPNYLVVAGEIAVLPMVFALPAYALVFSLLNGSILWVRIRAENDALRDSMATKEAG</sequence>
<evidence type="ECO:0008006" key="8">
    <source>
        <dbReference type="Google" id="ProtNLM"/>
    </source>
</evidence>
<dbReference type="RefSeq" id="WP_111458532.1">
    <property type="nucleotide sequence ID" value="NZ_QFYP01000001.1"/>
</dbReference>
<dbReference type="GO" id="GO:0004671">
    <property type="term" value="F:protein C-terminal S-isoprenylcysteine carboxyl O-methyltransferase activity"/>
    <property type="evidence" value="ECO:0007669"/>
    <property type="project" value="InterPro"/>
</dbReference>
<feature type="transmembrane region" description="Helical" evidence="5">
    <location>
        <begin position="41"/>
        <end position="60"/>
    </location>
</feature>
<dbReference type="GO" id="GO:0016020">
    <property type="term" value="C:membrane"/>
    <property type="evidence" value="ECO:0007669"/>
    <property type="project" value="UniProtKB-SubCell"/>
</dbReference>
<keyword evidence="2 5" id="KW-0812">Transmembrane</keyword>
<dbReference type="OrthoDB" id="7203053at2"/>
<evidence type="ECO:0000313" key="6">
    <source>
        <dbReference type="EMBL" id="RAK61240.1"/>
    </source>
</evidence>
<protein>
    <recommendedName>
        <fullName evidence="8">Isoprenylcysteine carboxyl methyltransferase</fullName>
    </recommendedName>
</protein>
<accession>A0A328B1F7</accession>
<name>A0A328B1F7_9CAUL</name>